<feature type="compositionally biased region" description="Polar residues" evidence="2">
    <location>
        <begin position="123"/>
        <end position="133"/>
    </location>
</feature>
<dbReference type="PANTHER" id="PTHR45676">
    <property type="entry name" value="RING-H2 FINGER PROTEIN ATL51-RELATED"/>
    <property type="match status" value="1"/>
</dbReference>
<dbReference type="PROSITE" id="PS50089">
    <property type="entry name" value="ZF_RING_2"/>
    <property type="match status" value="1"/>
</dbReference>
<dbReference type="SUPFAM" id="SSF57850">
    <property type="entry name" value="RING/U-box"/>
    <property type="match status" value="1"/>
</dbReference>
<dbReference type="GO" id="GO:0008270">
    <property type="term" value="F:zinc ion binding"/>
    <property type="evidence" value="ECO:0007669"/>
    <property type="project" value="UniProtKB-KW"/>
</dbReference>
<dbReference type="AlphaFoldDB" id="V9LTS7"/>
<proteinExistence type="predicted"/>
<accession>V9LTS7</accession>
<evidence type="ECO:0000313" key="4">
    <source>
        <dbReference type="EMBL" id="AFU73934.1"/>
    </source>
</evidence>
<feature type="region of interest" description="Disordered" evidence="2">
    <location>
        <begin position="241"/>
        <end position="271"/>
    </location>
</feature>
<evidence type="ECO:0000256" key="2">
    <source>
        <dbReference type="SAM" id="MobiDB-lite"/>
    </source>
</evidence>
<feature type="region of interest" description="Disordered" evidence="2">
    <location>
        <begin position="1"/>
        <end position="54"/>
    </location>
</feature>
<dbReference type="InterPro" id="IPR001841">
    <property type="entry name" value="Znf_RING"/>
</dbReference>
<reference evidence="4" key="1">
    <citation type="submission" date="2011-12" db="EMBL/GenBank/DDBJ databases">
        <title>The Crithidia mellificae genome.</title>
        <authorList>
            <person name="Runckel C."/>
            <person name="Flenniken M."/>
            <person name="Ruby J.G."/>
            <person name="DeRisi J."/>
        </authorList>
    </citation>
    <scope>NUCLEOTIDE SEQUENCE</scope>
    <source>
        <strain evidence="4">SF</strain>
    </source>
</reference>
<feature type="domain" description="RING-type" evidence="3">
    <location>
        <begin position="372"/>
        <end position="413"/>
    </location>
</feature>
<name>V9LTS7_CRIME</name>
<dbReference type="Pfam" id="PF13639">
    <property type="entry name" value="zf-RING_2"/>
    <property type="match status" value="1"/>
</dbReference>
<keyword evidence="1" id="KW-0862">Zinc</keyword>
<feature type="compositionally biased region" description="Basic residues" evidence="2">
    <location>
        <begin position="168"/>
        <end position="179"/>
    </location>
</feature>
<sequence>MFGFISGMIGHPSYNPQQYRGDLRTPSPDPPIHGYPSHHDSRRYHHHHHHRPHHAAVIEPTEAAGGAAATETAATAVVPLQRSEVVLPMRRVSRRPPSTATATSQTRPPAPSQSSTPRDDTSTDASPDSQLLQEQGLARTSFPAPGVPTTGGPPAEAAQQGDNYEHYRQHHRRRHPRRARSSEVGLRDRRVNSVGGISHTTHSHNPNLLSEAVATGLRGFRTYMRMMFQSGNHGGLNVHPTPYEVDSSNSTYRVPESPPPPPQRTTSELVAGRERSRRVQAQMTGIPLPEQHNLLRRLRFTRSAFPQETESVISEEQASACTATTTPLSTRTPLSVFMPHGGEAGCTLESWVVSLDPADPSDVPFPAISKSCSVCLRRFCDEEDVAELPCGHLYHFTCIIRWLMRQGSCPCCRADVRKLDMPKRANQEEVLVPRMDGAAGEQRREQ</sequence>
<evidence type="ECO:0000256" key="1">
    <source>
        <dbReference type="PROSITE-ProRule" id="PRU00175"/>
    </source>
</evidence>
<dbReference type="PANTHER" id="PTHR45676:SF159">
    <property type="entry name" value="RING-H2 FINGER PROTEIN ATL51"/>
    <property type="match status" value="1"/>
</dbReference>
<feature type="compositionally biased region" description="Polar residues" evidence="2">
    <location>
        <begin position="96"/>
        <end position="116"/>
    </location>
</feature>
<organism evidence="4">
    <name type="scientific">Crithidia mellificae</name>
    <dbReference type="NCBI Taxonomy" id="796356"/>
    <lineage>
        <taxon>Eukaryota</taxon>
        <taxon>Discoba</taxon>
        <taxon>Euglenozoa</taxon>
        <taxon>Kinetoplastea</taxon>
        <taxon>Metakinetoplastina</taxon>
        <taxon>Trypanosomatida</taxon>
        <taxon>Trypanosomatidae</taxon>
        <taxon>Leishmaniinae</taxon>
        <taxon>Crithidia</taxon>
    </lineage>
</organism>
<feature type="compositionally biased region" description="Basic residues" evidence="2">
    <location>
        <begin position="40"/>
        <end position="54"/>
    </location>
</feature>
<dbReference type="Gene3D" id="3.30.40.10">
    <property type="entry name" value="Zinc/RING finger domain, C3HC4 (zinc finger)"/>
    <property type="match status" value="1"/>
</dbReference>
<evidence type="ECO:0000259" key="3">
    <source>
        <dbReference type="PROSITE" id="PS50089"/>
    </source>
</evidence>
<feature type="region of interest" description="Disordered" evidence="2">
    <location>
        <begin position="88"/>
        <end position="206"/>
    </location>
</feature>
<feature type="compositionally biased region" description="Low complexity" evidence="2">
    <location>
        <begin position="143"/>
        <end position="158"/>
    </location>
</feature>
<keyword evidence="1" id="KW-0479">Metal-binding</keyword>
<dbReference type="SMART" id="SM00184">
    <property type="entry name" value="RING"/>
    <property type="match status" value="1"/>
</dbReference>
<protein>
    <submittedName>
        <fullName evidence="4">Heavy metal transport detoxification-domain containing protein</fullName>
    </submittedName>
</protein>
<dbReference type="CDD" id="cd16454">
    <property type="entry name" value="RING-H2_PA-TM-RING"/>
    <property type="match status" value="1"/>
</dbReference>
<dbReference type="EMBL" id="JQ247776">
    <property type="protein sequence ID" value="AFU73934.1"/>
    <property type="molecule type" value="Genomic_DNA"/>
</dbReference>
<keyword evidence="1" id="KW-0863">Zinc-finger</keyword>
<dbReference type="InterPro" id="IPR013083">
    <property type="entry name" value="Znf_RING/FYVE/PHD"/>
</dbReference>
<dbReference type="GO" id="GO:0016567">
    <property type="term" value="P:protein ubiquitination"/>
    <property type="evidence" value="ECO:0007669"/>
    <property type="project" value="TreeGrafter"/>
</dbReference>